<protein>
    <submittedName>
        <fullName evidence="1">Replication-relaxation</fullName>
    </submittedName>
</protein>
<dbReference type="EMBL" id="FQUR01000031">
    <property type="protein sequence ID" value="SHF37621.1"/>
    <property type="molecule type" value="Genomic_DNA"/>
</dbReference>
<proteinExistence type="predicted"/>
<evidence type="ECO:0000313" key="1">
    <source>
        <dbReference type="EMBL" id="SHF37621.1"/>
    </source>
</evidence>
<dbReference type="Proteomes" id="UP000184127">
    <property type="component" value="Unassembled WGS sequence"/>
</dbReference>
<dbReference type="RefSeq" id="WP_072969621.1">
    <property type="nucleotide sequence ID" value="NZ_FQUR01000031.1"/>
</dbReference>
<dbReference type="Pfam" id="PF13814">
    <property type="entry name" value="Replic_Relax"/>
    <property type="match status" value="1"/>
</dbReference>
<reference evidence="2" key="1">
    <citation type="submission" date="2016-11" db="EMBL/GenBank/DDBJ databases">
        <authorList>
            <person name="Varghese N."/>
            <person name="Submissions S."/>
        </authorList>
    </citation>
    <scope>NUCLEOTIDE SEQUENCE [LARGE SCALE GENOMIC DNA]</scope>
    <source>
        <strain evidence="2">DSM 18761</strain>
    </source>
</reference>
<dbReference type="SUPFAM" id="SSF46785">
    <property type="entry name" value="Winged helix' DNA-binding domain"/>
    <property type="match status" value="1"/>
</dbReference>
<dbReference type="InterPro" id="IPR036390">
    <property type="entry name" value="WH_DNA-bd_sf"/>
</dbReference>
<sequence length="207" mass="24659">MQLTERDLKILYWINRMRYVTVNQVSKKFKIGVKASYRRLRKLCVDGYLYSLRIFRNKPGVYMCTKKGAEISGSNLWAPKHYVNLANYEHDLKVVDLSIELEQQGEWIAMRELRQDSKIYMIPDGVLIKDGKKIAVEVELTKKSERNLKKKMSYYKKSIDYDEVWYFVSSKAVYDEVEKAAREMDYVKIFYLSEVLKDEQQRAYANR</sequence>
<dbReference type="InterPro" id="IPR025855">
    <property type="entry name" value="Replic_Relax"/>
</dbReference>
<name>A0A1M5B4Z2_9THEO</name>
<accession>A0A1M5B4Z2</accession>
<organism evidence="1 2">
    <name type="scientific">Thermoanaerobacter uzonensis DSM 18761</name>
    <dbReference type="NCBI Taxonomy" id="1123369"/>
    <lineage>
        <taxon>Bacteria</taxon>
        <taxon>Bacillati</taxon>
        <taxon>Bacillota</taxon>
        <taxon>Clostridia</taxon>
        <taxon>Thermoanaerobacterales</taxon>
        <taxon>Thermoanaerobacteraceae</taxon>
        <taxon>Thermoanaerobacter</taxon>
    </lineage>
</organism>
<dbReference type="AlphaFoldDB" id="A0A1M5B4Z2"/>
<gene>
    <name evidence="1" type="ORF">SAMN02745195_02489</name>
</gene>
<evidence type="ECO:0000313" key="2">
    <source>
        <dbReference type="Proteomes" id="UP000184127"/>
    </source>
</evidence>
<keyword evidence="2" id="KW-1185">Reference proteome</keyword>